<evidence type="ECO:0000313" key="17">
    <source>
        <dbReference type="Proteomes" id="UP000823823"/>
    </source>
</evidence>
<keyword evidence="6" id="KW-0418">Kinase</keyword>
<evidence type="ECO:0000256" key="3">
    <source>
        <dbReference type="ARBA" id="ARBA00022679"/>
    </source>
</evidence>
<dbReference type="InterPro" id="IPR013750">
    <property type="entry name" value="GHMP_kinase_C_dom"/>
</dbReference>
<gene>
    <name evidence="16" type="primary">galK</name>
    <name evidence="16" type="ORF">H9786_04410</name>
</gene>
<sequence>MTTAADAGLPDDPTSSGSAQDAATTVQLSAAPDRDAAARRAEDLFIDSFGYRPDGVWSAPGRVNIIGEHVDYQDGLCVPMAISHRCFAAAARTPTDRLRVRSAQSETVLDIDARDLAPGRVEGWPAYVAGVLWALRPHISGSTTQGMDIMIDGQVPLGAGLSSSAALECAVAEAIESLLSLSTSPLQRVQAAITAETDFAGASTGGLDQSASVLSRSGHALFLDCRDFSTRPVPWDLAGQDLALLITDTRAEHSHVDGEYTARRADSEQAARDLGVGTLRDVDPSALEEVLPTITDEVVRRRARHVITEIERVRAFDSLLASGTVREHVAELGALLDASHDSLRDDYEVTVDQLDVAVEAARGAGAHGARMTGGGFGGSTIAMVEAGEAQQVASAIAGAFAARGFAAPEFFLALPSEGAGQDR</sequence>
<evidence type="ECO:0000259" key="13">
    <source>
        <dbReference type="Pfam" id="PF00288"/>
    </source>
</evidence>
<dbReference type="EMBL" id="DWZH01000034">
    <property type="protein sequence ID" value="HJB09764.1"/>
    <property type="molecule type" value="Genomic_DNA"/>
</dbReference>
<dbReference type="PRINTS" id="PR00959">
    <property type="entry name" value="MEVGALKINASE"/>
</dbReference>
<organism evidence="16 17">
    <name type="scientific">Candidatus Brachybacterium merdavium</name>
    <dbReference type="NCBI Taxonomy" id="2838513"/>
    <lineage>
        <taxon>Bacteria</taxon>
        <taxon>Bacillati</taxon>
        <taxon>Actinomycetota</taxon>
        <taxon>Actinomycetes</taxon>
        <taxon>Micrococcales</taxon>
        <taxon>Dermabacteraceae</taxon>
        <taxon>Brachybacterium</taxon>
    </lineage>
</organism>
<evidence type="ECO:0000256" key="12">
    <source>
        <dbReference type="SAM" id="MobiDB-lite"/>
    </source>
</evidence>
<accession>A0A9D2LC10</accession>
<dbReference type="Pfam" id="PF08544">
    <property type="entry name" value="GHMP_kinases_C"/>
    <property type="match status" value="1"/>
</dbReference>
<keyword evidence="9" id="KW-0299">Galactose metabolism</keyword>
<dbReference type="InterPro" id="IPR019741">
    <property type="entry name" value="Galactokinase_CS"/>
</dbReference>
<evidence type="ECO:0000256" key="1">
    <source>
        <dbReference type="ARBA" id="ARBA00006566"/>
    </source>
</evidence>
<dbReference type="InterPro" id="IPR000705">
    <property type="entry name" value="Galactokinase"/>
</dbReference>
<keyword evidence="8" id="KW-0460">Magnesium</keyword>
<reference evidence="16" key="1">
    <citation type="journal article" date="2021" name="PeerJ">
        <title>Extensive microbial diversity within the chicken gut microbiome revealed by metagenomics and culture.</title>
        <authorList>
            <person name="Gilroy R."/>
            <person name="Ravi A."/>
            <person name="Getino M."/>
            <person name="Pursley I."/>
            <person name="Horton D.L."/>
            <person name="Alikhan N.F."/>
            <person name="Baker D."/>
            <person name="Gharbi K."/>
            <person name="Hall N."/>
            <person name="Watson M."/>
            <person name="Adriaenssens E.M."/>
            <person name="Foster-Nyarko E."/>
            <person name="Jarju S."/>
            <person name="Secka A."/>
            <person name="Antonio M."/>
            <person name="Oren A."/>
            <person name="Chaudhuri R.R."/>
            <person name="La Ragione R."/>
            <person name="Hildebrand F."/>
            <person name="Pallen M.J."/>
        </authorList>
    </citation>
    <scope>NUCLEOTIDE SEQUENCE</scope>
    <source>
        <strain evidence="16">ChiHjej13B12-24818</strain>
    </source>
</reference>
<dbReference type="InterPro" id="IPR036554">
    <property type="entry name" value="GHMP_kinase_C_sf"/>
</dbReference>
<dbReference type="InterPro" id="IPR019539">
    <property type="entry name" value="GalKase_N"/>
</dbReference>
<dbReference type="InterPro" id="IPR006203">
    <property type="entry name" value="GHMP_knse_ATP-bd_CS"/>
</dbReference>
<evidence type="ECO:0000313" key="16">
    <source>
        <dbReference type="EMBL" id="HJB09764.1"/>
    </source>
</evidence>
<protein>
    <recommendedName>
        <fullName evidence="11">Galactokinase</fullName>
        <ecNumber evidence="11">2.7.1.6</ecNumber>
    </recommendedName>
</protein>
<dbReference type="EC" id="2.7.1.6" evidence="11"/>
<dbReference type="GO" id="GO:0006012">
    <property type="term" value="P:galactose metabolic process"/>
    <property type="evidence" value="ECO:0007669"/>
    <property type="project" value="UniProtKB-UniRule"/>
</dbReference>
<evidence type="ECO:0000256" key="4">
    <source>
        <dbReference type="ARBA" id="ARBA00022723"/>
    </source>
</evidence>
<keyword evidence="4" id="KW-0479">Metal-binding</keyword>
<feature type="domain" description="GHMP kinase C-terminal" evidence="14">
    <location>
        <begin position="325"/>
        <end position="400"/>
    </location>
</feature>
<dbReference type="InterPro" id="IPR006204">
    <property type="entry name" value="GHMP_kinase_N_dom"/>
</dbReference>
<evidence type="ECO:0000256" key="7">
    <source>
        <dbReference type="ARBA" id="ARBA00022840"/>
    </source>
</evidence>
<keyword evidence="10" id="KW-0119">Carbohydrate metabolism</keyword>
<dbReference type="PROSITE" id="PS00627">
    <property type="entry name" value="GHMP_KINASES_ATP"/>
    <property type="match status" value="1"/>
</dbReference>
<dbReference type="PANTHER" id="PTHR10457:SF7">
    <property type="entry name" value="GALACTOKINASE-RELATED"/>
    <property type="match status" value="1"/>
</dbReference>
<reference evidence="16" key="2">
    <citation type="submission" date="2021-04" db="EMBL/GenBank/DDBJ databases">
        <authorList>
            <person name="Gilroy R."/>
        </authorList>
    </citation>
    <scope>NUCLEOTIDE SEQUENCE</scope>
    <source>
        <strain evidence="16">ChiHjej13B12-24818</strain>
    </source>
</reference>
<evidence type="ECO:0000256" key="10">
    <source>
        <dbReference type="ARBA" id="ARBA00023277"/>
    </source>
</evidence>
<dbReference type="AlphaFoldDB" id="A0A9D2LC10"/>
<feature type="region of interest" description="Disordered" evidence="12">
    <location>
        <begin position="1"/>
        <end position="25"/>
    </location>
</feature>
<keyword evidence="2" id="KW-0963">Cytoplasm</keyword>
<proteinExistence type="inferred from homology"/>
<evidence type="ECO:0000256" key="2">
    <source>
        <dbReference type="ARBA" id="ARBA00022490"/>
    </source>
</evidence>
<evidence type="ECO:0000259" key="15">
    <source>
        <dbReference type="Pfam" id="PF10509"/>
    </source>
</evidence>
<dbReference type="Proteomes" id="UP000823823">
    <property type="component" value="Unassembled WGS sequence"/>
</dbReference>
<dbReference type="NCBIfam" id="TIGR00131">
    <property type="entry name" value="gal_kin"/>
    <property type="match status" value="1"/>
</dbReference>
<comment type="similarity">
    <text evidence="1">Belongs to the GHMP kinase family. GalK subfamily.</text>
</comment>
<evidence type="ECO:0000256" key="5">
    <source>
        <dbReference type="ARBA" id="ARBA00022741"/>
    </source>
</evidence>
<dbReference type="GO" id="GO:0046872">
    <property type="term" value="F:metal ion binding"/>
    <property type="evidence" value="ECO:0007669"/>
    <property type="project" value="UniProtKB-KW"/>
</dbReference>
<dbReference type="InterPro" id="IPR014721">
    <property type="entry name" value="Ribsml_uS5_D2-typ_fold_subgr"/>
</dbReference>
<dbReference type="PANTHER" id="PTHR10457">
    <property type="entry name" value="MEVALONATE KINASE/GALACTOKINASE"/>
    <property type="match status" value="1"/>
</dbReference>
<comment type="caution">
    <text evidence="16">The sequence shown here is derived from an EMBL/GenBank/DDBJ whole genome shotgun (WGS) entry which is preliminary data.</text>
</comment>
<dbReference type="FunFam" id="3.30.70.890:FF:000001">
    <property type="entry name" value="Galactokinase"/>
    <property type="match status" value="1"/>
</dbReference>
<dbReference type="GO" id="GO:0005829">
    <property type="term" value="C:cytosol"/>
    <property type="evidence" value="ECO:0007669"/>
    <property type="project" value="TreeGrafter"/>
</dbReference>
<name>A0A9D2LC10_9MICO</name>
<dbReference type="Pfam" id="PF00288">
    <property type="entry name" value="GHMP_kinases_N"/>
    <property type="match status" value="1"/>
</dbReference>
<feature type="compositionally biased region" description="Polar residues" evidence="12">
    <location>
        <begin position="13"/>
        <end position="25"/>
    </location>
</feature>
<keyword evidence="7" id="KW-0067">ATP-binding</keyword>
<feature type="domain" description="GHMP kinase N-terminal" evidence="13">
    <location>
        <begin position="127"/>
        <end position="215"/>
    </location>
</feature>
<keyword evidence="3 16" id="KW-0808">Transferase</keyword>
<evidence type="ECO:0000259" key="14">
    <source>
        <dbReference type="Pfam" id="PF08544"/>
    </source>
</evidence>
<dbReference type="GO" id="GO:0004335">
    <property type="term" value="F:galactokinase activity"/>
    <property type="evidence" value="ECO:0007669"/>
    <property type="project" value="UniProtKB-UniRule"/>
</dbReference>
<dbReference type="Pfam" id="PF10509">
    <property type="entry name" value="GalKase_gal_bdg"/>
    <property type="match status" value="1"/>
</dbReference>
<dbReference type="PROSITE" id="PS00106">
    <property type="entry name" value="GALACTOKINASE"/>
    <property type="match status" value="1"/>
</dbReference>
<dbReference type="PRINTS" id="PR00473">
    <property type="entry name" value="GALCTOKINASE"/>
</dbReference>
<dbReference type="Gene3D" id="3.30.230.10">
    <property type="match status" value="1"/>
</dbReference>
<dbReference type="SUPFAM" id="SSF55060">
    <property type="entry name" value="GHMP Kinase, C-terminal domain"/>
    <property type="match status" value="1"/>
</dbReference>
<dbReference type="GO" id="GO:0005524">
    <property type="term" value="F:ATP binding"/>
    <property type="evidence" value="ECO:0007669"/>
    <property type="project" value="UniProtKB-UniRule"/>
</dbReference>
<evidence type="ECO:0000256" key="8">
    <source>
        <dbReference type="ARBA" id="ARBA00022842"/>
    </source>
</evidence>
<dbReference type="Gene3D" id="3.30.70.890">
    <property type="entry name" value="GHMP kinase, C-terminal domain"/>
    <property type="match status" value="1"/>
</dbReference>
<evidence type="ECO:0000256" key="9">
    <source>
        <dbReference type="ARBA" id="ARBA00023144"/>
    </source>
</evidence>
<dbReference type="PIRSF" id="PIRSF000530">
    <property type="entry name" value="Galactokinase"/>
    <property type="match status" value="1"/>
</dbReference>
<evidence type="ECO:0000256" key="6">
    <source>
        <dbReference type="ARBA" id="ARBA00022777"/>
    </source>
</evidence>
<dbReference type="InterPro" id="IPR006206">
    <property type="entry name" value="Mevalonate/galactokinase"/>
</dbReference>
<feature type="domain" description="Galactokinase N-terminal" evidence="15">
    <location>
        <begin position="44"/>
        <end position="92"/>
    </location>
</feature>
<keyword evidence="5" id="KW-0547">Nucleotide-binding</keyword>
<dbReference type="FunFam" id="3.30.230.10:FF:000017">
    <property type="entry name" value="Galactokinase"/>
    <property type="match status" value="1"/>
</dbReference>
<evidence type="ECO:0000256" key="11">
    <source>
        <dbReference type="NCBIfam" id="TIGR00131"/>
    </source>
</evidence>
<dbReference type="InterPro" id="IPR020568">
    <property type="entry name" value="Ribosomal_Su5_D2-typ_SF"/>
</dbReference>
<dbReference type="SUPFAM" id="SSF54211">
    <property type="entry name" value="Ribosomal protein S5 domain 2-like"/>
    <property type="match status" value="1"/>
</dbReference>